<name>A0A225WRL7_9STRA</name>
<evidence type="ECO:0000313" key="3">
    <source>
        <dbReference type="Proteomes" id="UP000198211"/>
    </source>
</evidence>
<protein>
    <submittedName>
        <fullName evidence="2">ABC transporter</fullName>
    </submittedName>
</protein>
<keyword evidence="1" id="KW-0813">Transport</keyword>
<evidence type="ECO:0000313" key="2">
    <source>
        <dbReference type="EMBL" id="OWZ19808.1"/>
    </source>
</evidence>
<dbReference type="AlphaFoldDB" id="A0A225WRL7"/>
<dbReference type="EMBL" id="NBNE01000398">
    <property type="protein sequence ID" value="OWZ19808.1"/>
    <property type="molecule type" value="Genomic_DNA"/>
</dbReference>
<proteinExistence type="predicted"/>
<sequence>MFGQVPWRLSKNDEKYFANGSDQENNAALDTARAMCQHYLEIVISWVLTINTVVGDAMIRGESGDERKRTTSGEIANGTKPVLISSIVFTYLPATFDIIATQKTFRKTIVISLLQPSPEVYSLFDSVIILNEGQFMYNGARPEGLEYFQSLGFKCPAHRLLDLRTNKQLQYEVGKPSHNVPHSVSEFVNAFGLLSSKRFSTKVPPTDSTLIENKKGFIDSLPEFHQNFWGSSINDCLPSSMEVGRARQSIRYRTIRGGNSDETAVLDNFLARSLRPHKLQWIAYMHSINHPKGVKSTRSSTAFAKNRQCTRSSSVFTRK</sequence>
<accession>A0A225WRL7</accession>
<evidence type="ECO:0000256" key="1">
    <source>
        <dbReference type="ARBA" id="ARBA00022448"/>
    </source>
</evidence>
<reference evidence="3" key="1">
    <citation type="submission" date="2017-03" db="EMBL/GenBank/DDBJ databases">
        <title>Phytopthora megakarya and P. palmivora, two closely related causual agents of cacao black pod achieved similar genome size and gene model numbers by different mechanisms.</title>
        <authorList>
            <person name="Ali S."/>
            <person name="Shao J."/>
            <person name="Larry D.J."/>
            <person name="Kronmiller B."/>
            <person name="Shen D."/>
            <person name="Strem M.D."/>
            <person name="Melnick R.L."/>
            <person name="Guiltinan M.J."/>
            <person name="Tyler B.M."/>
            <person name="Meinhardt L.W."/>
            <person name="Bailey B.A."/>
        </authorList>
    </citation>
    <scope>NUCLEOTIDE SEQUENCE [LARGE SCALE GENOMIC DNA]</scope>
    <source>
        <strain evidence="3">zdho120</strain>
    </source>
</reference>
<gene>
    <name evidence="2" type="ORF">PHMEG_0005882</name>
</gene>
<dbReference type="Proteomes" id="UP000198211">
    <property type="component" value="Unassembled WGS sequence"/>
</dbReference>
<keyword evidence="3" id="KW-1185">Reference proteome</keyword>
<organism evidence="2 3">
    <name type="scientific">Phytophthora megakarya</name>
    <dbReference type="NCBI Taxonomy" id="4795"/>
    <lineage>
        <taxon>Eukaryota</taxon>
        <taxon>Sar</taxon>
        <taxon>Stramenopiles</taxon>
        <taxon>Oomycota</taxon>
        <taxon>Peronosporomycetes</taxon>
        <taxon>Peronosporales</taxon>
        <taxon>Peronosporaceae</taxon>
        <taxon>Phytophthora</taxon>
    </lineage>
</organism>
<dbReference type="STRING" id="4795.A0A225WRL7"/>
<dbReference type="OrthoDB" id="66620at2759"/>
<comment type="caution">
    <text evidence="2">The sequence shown here is derived from an EMBL/GenBank/DDBJ whole genome shotgun (WGS) entry which is preliminary data.</text>
</comment>
<dbReference type="PANTHER" id="PTHR19241">
    <property type="entry name" value="ATP-BINDING CASSETTE TRANSPORTER"/>
    <property type="match status" value="1"/>
</dbReference>